<dbReference type="SMART" id="SM01090">
    <property type="entry name" value="Copper-fist"/>
    <property type="match status" value="1"/>
</dbReference>
<dbReference type="AlphaFoldDB" id="A0A8I2ZC19"/>
<comment type="caution">
    <text evidence="10">The sequence shown here is derived from an EMBL/GenBank/DDBJ whole genome shotgun (WGS) entry which is preliminary data.</text>
</comment>
<evidence type="ECO:0000313" key="10">
    <source>
        <dbReference type="EMBL" id="KAG7125349.1"/>
    </source>
</evidence>
<protein>
    <submittedName>
        <fullName evidence="10">Protein GRISEA like protein</fullName>
    </submittedName>
</protein>
<feature type="compositionally biased region" description="Low complexity" evidence="8">
    <location>
        <begin position="236"/>
        <end position="253"/>
    </location>
</feature>
<dbReference type="PANTHER" id="PTHR28088:SF9">
    <property type="entry name" value="TRANSCRIPTION FACTOR GRISEA, PUTATIVE (AFU_ORTHOLOGUE AFUA_1G13190)-RELATED"/>
    <property type="match status" value="1"/>
</dbReference>
<keyword evidence="6" id="KW-0804">Transcription</keyword>
<dbReference type="GO" id="GO:0005507">
    <property type="term" value="F:copper ion binding"/>
    <property type="evidence" value="ECO:0007669"/>
    <property type="project" value="InterPro"/>
</dbReference>
<evidence type="ECO:0000256" key="2">
    <source>
        <dbReference type="ARBA" id="ARBA00022723"/>
    </source>
</evidence>
<keyword evidence="3" id="KW-0862">Zinc</keyword>
<evidence type="ECO:0000256" key="1">
    <source>
        <dbReference type="ARBA" id="ARBA00004123"/>
    </source>
</evidence>
<feature type="region of interest" description="Disordered" evidence="8">
    <location>
        <begin position="197"/>
        <end position="287"/>
    </location>
</feature>
<keyword evidence="7" id="KW-0539">Nucleus</keyword>
<dbReference type="Proteomes" id="UP000689129">
    <property type="component" value="Unassembled WGS sequence"/>
</dbReference>
<evidence type="ECO:0000256" key="4">
    <source>
        <dbReference type="ARBA" id="ARBA00023008"/>
    </source>
</evidence>
<dbReference type="GO" id="GO:0006878">
    <property type="term" value="P:intracellular copper ion homeostasis"/>
    <property type="evidence" value="ECO:0007669"/>
    <property type="project" value="TreeGrafter"/>
</dbReference>
<dbReference type="GO" id="GO:0045944">
    <property type="term" value="P:positive regulation of transcription by RNA polymerase II"/>
    <property type="evidence" value="ECO:0007669"/>
    <property type="project" value="TreeGrafter"/>
</dbReference>
<evidence type="ECO:0000256" key="3">
    <source>
        <dbReference type="ARBA" id="ARBA00022833"/>
    </source>
</evidence>
<dbReference type="PANTHER" id="PTHR28088">
    <property type="entry name" value="TRANSCRIPTIONAL ACTIVATOR HAA1-RELATED"/>
    <property type="match status" value="1"/>
</dbReference>
<proteinExistence type="predicted"/>
<dbReference type="PROSITE" id="PS50073">
    <property type="entry name" value="COPPER_FIST_2"/>
    <property type="match status" value="1"/>
</dbReference>
<feature type="compositionally biased region" description="Low complexity" evidence="8">
    <location>
        <begin position="267"/>
        <end position="281"/>
    </location>
</feature>
<dbReference type="InterPro" id="IPR051763">
    <property type="entry name" value="Copper_Homeo_Regul"/>
</dbReference>
<dbReference type="EMBL" id="JAEMWZ010000317">
    <property type="protein sequence ID" value="KAG7125349.1"/>
    <property type="molecule type" value="Genomic_DNA"/>
</dbReference>
<dbReference type="FunFam" id="3.90.430.10:FF:000001">
    <property type="entry name" value="Copper fist DNA-binding protein"/>
    <property type="match status" value="1"/>
</dbReference>
<feature type="compositionally biased region" description="Polar residues" evidence="8">
    <location>
        <begin position="464"/>
        <end position="476"/>
    </location>
</feature>
<keyword evidence="2" id="KW-0479">Metal-binding</keyword>
<feature type="compositionally biased region" description="Low complexity" evidence="8">
    <location>
        <begin position="90"/>
        <end position="120"/>
    </location>
</feature>
<dbReference type="Pfam" id="PF00649">
    <property type="entry name" value="Copper-fist"/>
    <property type="match status" value="1"/>
</dbReference>
<evidence type="ECO:0000256" key="6">
    <source>
        <dbReference type="ARBA" id="ARBA00023163"/>
    </source>
</evidence>
<dbReference type="InterPro" id="IPR001083">
    <property type="entry name" value="Cu_fist_DNA-bd_dom"/>
</dbReference>
<dbReference type="OrthoDB" id="5600085at2759"/>
<feature type="compositionally biased region" description="Low complexity" evidence="8">
    <location>
        <begin position="429"/>
        <end position="447"/>
    </location>
</feature>
<feature type="domain" description="Copper-fist" evidence="9">
    <location>
        <begin position="1"/>
        <end position="41"/>
    </location>
</feature>
<comment type="subcellular location">
    <subcellularLocation>
        <location evidence="1">Nucleus</location>
    </subcellularLocation>
</comment>
<gene>
    <name evidence="10" type="ORF">HYQ45_013223</name>
</gene>
<evidence type="ECO:0000256" key="7">
    <source>
        <dbReference type="ARBA" id="ARBA00023242"/>
    </source>
</evidence>
<keyword evidence="5" id="KW-0805">Transcription regulation</keyword>
<feature type="region of interest" description="Disordered" evidence="8">
    <location>
        <begin position="421"/>
        <end position="480"/>
    </location>
</feature>
<dbReference type="GO" id="GO:0000981">
    <property type="term" value="F:DNA-binding transcription factor activity, RNA polymerase II-specific"/>
    <property type="evidence" value="ECO:0007669"/>
    <property type="project" value="TreeGrafter"/>
</dbReference>
<name>A0A8I2ZC19_VERLO</name>
<dbReference type="PROSITE" id="PS01119">
    <property type="entry name" value="COPPER_FIST_1"/>
    <property type="match status" value="1"/>
</dbReference>
<evidence type="ECO:0000256" key="5">
    <source>
        <dbReference type="ARBA" id="ARBA00023015"/>
    </source>
</evidence>
<keyword evidence="4" id="KW-0186">Copper</keyword>
<evidence type="ECO:0000256" key="8">
    <source>
        <dbReference type="SAM" id="MobiDB-lite"/>
    </source>
</evidence>
<dbReference type="SMART" id="SM00412">
    <property type="entry name" value="Cu_FIST"/>
    <property type="match status" value="1"/>
</dbReference>
<dbReference type="GO" id="GO:0005634">
    <property type="term" value="C:nucleus"/>
    <property type="evidence" value="ECO:0007669"/>
    <property type="project" value="UniProtKB-SubCell"/>
</dbReference>
<evidence type="ECO:0000259" key="9">
    <source>
        <dbReference type="PROSITE" id="PS50073"/>
    </source>
</evidence>
<feature type="region of interest" description="Disordered" evidence="8">
    <location>
        <begin position="84"/>
        <end position="125"/>
    </location>
</feature>
<accession>A0A8I2ZC19</accession>
<organism evidence="10 11">
    <name type="scientific">Verticillium longisporum</name>
    <name type="common">Verticillium dahliae var. longisporum</name>
    <dbReference type="NCBI Taxonomy" id="100787"/>
    <lineage>
        <taxon>Eukaryota</taxon>
        <taxon>Fungi</taxon>
        <taxon>Dikarya</taxon>
        <taxon>Ascomycota</taxon>
        <taxon>Pezizomycotina</taxon>
        <taxon>Sordariomycetes</taxon>
        <taxon>Hypocreomycetidae</taxon>
        <taxon>Glomerellales</taxon>
        <taxon>Plectosphaerellaceae</taxon>
        <taxon>Verticillium</taxon>
    </lineage>
</organism>
<evidence type="ECO:0000313" key="11">
    <source>
        <dbReference type="Proteomes" id="UP000689129"/>
    </source>
</evidence>
<dbReference type="GO" id="GO:0000978">
    <property type="term" value="F:RNA polymerase II cis-regulatory region sequence-specific DNA binding"/>
    <property type="evidence" value="ECO:0007669"/>
    <property type="project" value="TreeGrafter"/>
</dbReference>
<sequence length="531" mass="55371">MPLINGQKMACEPCIRGHRSTKCTHANERLMVPVRKPGRPLSTCPHPPSRGCGCGSVTAAIPRKQKCNCGPSTPADSDIFKVESPASEAVPTSPARSSTVSSASYRVQKQSSKPSSRKQSFGPATLDRIDSSQFNIIPAFDAAQTIPPHLNGGMDAMGMPTPRPSMEYGQMPMMGPDGILQSHMVFPMYQTPMPPIMLPPDVQKQPGGPTMAAPKPPTANPATDSPKNGGGGSCCSGGAKSAKSAKTTPPASTESSPKVAPKPSTGSCCSSKNKSPPSTKNGTLNGTPLPAINGVAVPPFQPPTALASQVFQQYYPQPTLFHYPASYGSYMTPLQPAQWRQTMQALQYRQALPANGSYDIPTPMVYGQNASPVNGMGTSHECTCGDGCQCVGCAAHPYNNATQDYVRSAWQSMVEDSYQHSNGHGLHVANGSDGANGANGTNGHADGINGASDLPPSRDGEVSGSPTAPQTPSDATSGVGEELSANDFFFVNYPFGGDSCSGETAFCPCGDDCQCLGCSIHNNTTVPVPEE</sequence>
<reference evidence="10" key="1">
    <citation type="journal article" date="2021" name="Mol. Plant Pathol.">
        <title>A 20-kb lineage-specific genomic region tames virulence in pathogenic amphidiploid Verticillium longisporum.</title>
        <authorList>
            <person name="Harting R."/>
            <person name="Starke J."/>
            <person name="Kusch H."/>
            <person name="Poggeler S."/>
            <person name="Maurus I."/>
            <person name="Schluter R."/>
            <person name="Landesfeind M."/>
            <person name="Bulla I."/>
            <person name="Nowrousian M."/>
            <person name="de Jonge R."/>
            <person name="Stahlhut G."/>
            <person name="Hoff K.J."/>
            <person name="Asshauer K.P."/>
            <person name="Thurmer A."/>
            <person name="Stanke M."/>
            <person name="Daniel R."/>
            <person name="Morgenstern B."/>
            <person name="Thomma B.P.H.J."/>
            <person name="Kronstad J.W."/>
            <person name="Braus-Stromeyer S.A."/>
            <person name="Braus G.H."/>
        </authorList>
    </citation>
    <scope>NUCLEOTIDE SEQUENCE</scope>
    <source>
        <strain evidence="10">Vl32</strain>
    </source>
</reference>
<dbReference type="GO" id="GO:0006879">
    <property type="term" value="P:intracellular iron ion homeostasis"/>
    <property type="evidence" value="ECO:0007669"/>
    <property type="project" value="TreeGrafter"/>
</dbReference>